<reference evidence="1 2" key="1">
    <citation type="journal article" date="2015" name="Genome Announc.">
        <title>Whole-Genome Sequence of Leptospira interrogans Serovar Hardjo Subtype Hardjoprajitno Strain Norma, Isolated from Cattle in a Leptospirosis Outbreak in Brazil.</title>
        <authorList>
            <person name="Cosate M.R."/>
            <person name="Soares S.C."/>
            <person name="Mendes T.A."/>
            <person name="Raittz R.T."/>
            <person name="Moreira E.C."/>
            <person name="Leite R."/>
            <person name="Fernandes G.R."/>
            <person name="Haddad J.P."/>
            <person name="Ortega J.M."/>
        </authorList>
    </citation>
    <scope>NUCLEOTIDE SEQUENCE [LARGE SCALE GENOMIC DNA]</scope>
    <source>
        <strain evidence="1 2">Norma</strain>
    </source>
</reference>
<gene>
    <name evidence="1" type="ORF">G436_4194</name>
</gene>
<sequence>MALLLYVRVSNFTSNLRYLRTVQKLKDLLIGSYWKIRK</sequence>
<accession>A0A0M3TMS2</accession>
<proteinExistence type="predicted"/>
<evidence type="ECO:0000313" key="2">
    <source>
        <dbReference type="Proteomes" id="UP000056502"/>
    </source>
</evidence>
<dbReference type="AlphaFoldDB" id="A0A0M3TMS2"/>
<organism evidence="1">
    <name type="scientific">Leptospira interrogans serovar Hardjo str. Norma</name>
    <dbReference type="NCBI Taxonomy" id="1279460"/>
    <lineage>
        <taxon>Bacteria</taxon>
        <taxon>Pseudomonadati</taxon>
        <taxon>Spirochaetota</taxon>
        <taxon>Spirochaetia</taxon>
        <taxon>Leptospirales</taxon>
        <taxon>Leptospiraceae</taxon>
        <taxon>Leptospira</taxon>
    </lineage>
</organism>
<dbReference type="PATRIC" id="fig|1279460.3.peg.4287"/>
<dbReference type="EMBL" id="CP012603">
    <property type="protein sequence ID" value="ALE41331.1"/>
    <property type="molecule type" value="Genomic_DNA"/>
</dbReference>
<name>A0A0M3TMS2_LEPIR</name>
<evidence type="ECO:0000313" key="1">
    <source>
        <dbReference type="EMBL" id="ALE41331.1"/>
    </source>
</evidence>
<dbReference type="Proteomes" id="UP000056502">
    <property type="component" value="Chromosome I"/>
</dbReference>
<protein>
    <submittedName>
        <fullName evidence="1">Uncharacterized protein</fullName>
    </submittedName>
</protein>